<name>A0AA37Q769_9BACT</name>
<evidence type="ECO:0000313" key="4">
    <source>
        <dbReference type="Proteomes" id="UP001161325"/>
    </source>
</evidence>
<dbReference type="Pfam" id="PF10335">
    <property type="entry name" value="DUF294_C"/>
    <property type="match status" value="1"/>
</dbReference>
<dbReference type="PANTHER" id="PTHR19959">
    <property type="entry name" value="KINESIN LIGHT CHAIN"/>
    <property type="match status" value="1"/>
</dbReference>
<dbReference type="GO" id="GO:0008773">
    <property type="term" value="F:[protein-PII] uridylyltransferase activity"/>
    <property type="evidence" value="ECO:0007669"/>
    <property type="project" value="InterPro"/>
</dbReference>
<dbReference type="Gene3D" id="1.10.357.170">
    <property type="match status" value="1"/>
</dbReference>
<keyword evidence="4" id="KW-1185">Reference proteome</keyword>
<feature type="domain" description="DUF294" evidence="2">
    <location>
        <begin position="281"/>
        <end position="354"/>
    </location>
</feature>
<evidence type="ECO:0000313" key="3">
    <source>
        <dbReference type="EMBL" id="GLC27815.1"/>
    </source>
</evidence>
<dbReference type="InterPro" id="IPR005105">
    <property type="entry name" value="GlnD_Uridyltrans_N"/>
</dbReference>
<proteinExistence type="predicted"/>
<reference evidence="3" key="1">
    <citation type="submission" date="2022-08" db="EMBL/GenBank/DDBJ databases">
        <title>Draft genome sequencing of Roseisolibacter agri AW1220.</title>
        <authorList>
            <person name="Tobiishi Y."/>
            <person name="Tonouchi A."/>
        </authorList>
    </citation>
    <scope>NUCLEOTIDE SEQUENCE</scope>
    <source>
        <strain evidence="3">AW1220</strain>
    </source>
</reference>
<comment type="caution">
    <text evidence="3">The sequence shown here is derived from an EMBL/GenBank/DDBJ whole genome shotgun (WGS) entry which is preliminary data.</text>
</comment>
<dbReference type="Proteomes" id="UP001161325">
    <property type="component" value="Unassembled WGS sequence"/>
</dbReference>
<dbReference type="PANTHER" id="PTHR19959:SF119">
    <property type="entry name" value="FUNGAL LIPASE-LIKE DOMAIN-CONTAINING PROTEIN"/>
    <property type="match status" value="1"/>
</dbReference>
<accession>A0AA37Q769</accession>
<organism evidence="3 4">
    <name type="scientific">Roseisolibacter agri</name>
    <dbReference type="NCBI Taxonomy" id="2014610"/>
    <lineage>
        <taxon>Bacteria</taxon>
        <taxon>Pseudomonadati</taxon>
        <taxon>Gemmatimonadota</taxon>
        <taxon>Gemmatimonadia</taxon>
        <taxon>Gemmatimonadales</taxon>
        <taxon>Gemmatimonadaceae</taxon>
        <taxon>Roseisolibacter</taxon>
    </lineage>
</organism>
<gene>
    <name evidence="3" type="ORF">rosag_43280</name>
</gene>
<dbReference type="EMBL" id="BRXS01000007">
    <property type="protein sequence ID" value="GLC27815.1"/>
    <property type="molecule type" value="Genomic_DNA"/>
</dbReference>
<evidence type="ECO:0000259" key="1">
    <source>
        <dbReference type="Pfam" id="PF03445"/>
    </source>
</evidence>
<dbReference type="Pfam" id="PF03445">
    <property type="entry name" value="DUF294"/>
    <property type="match status" value="1"/>
</dbReference>
<evidence type="ECO:0000259" key="2">
    <source>
        <dbReference type="Pfam" id="PF10335"/>
    </source>
</evidence>
<dbReference type="InterPro" id="IPR018821">
    <property type="entry name" value="DUF294_put_nucleoTrafse_sb-bd"/>
</dbReference>
<protein>
    <submittedName>
        <fullName evidence="3">Uncharacterized protein</fullName>
    </submittedName>
</protein>
<feature type="domain" description="Protein-PII uridylyltransferase N-terminal" evidence="1">
    <location>
        <begin position="73"/>
        <end position="167"/>
    </location>
</feature>
<sequence length="437" mass="48412">MPCAAPPFARVATCPGPTGLPVASRCPRCARGTCLAAGTKFRADCPGPGGLPAAKVCPECRARANLRDRRASMSNLLLQPGVTGAQLQRGWTQRVEAIVQQMFVDAFAGNEPCRYAFCIAGSGARHEASPFSDLDCFLLLEDDSAANVTFFRNASKQVSDLLLALDYGSGLRFCNLMSPLGCPGDPTAPELMRTPHNMADVVEWPDARANAHVKGGLQENRFLFGTQQLHTDFVTDLNNVVNKTCFTFSSRVTITRGKQMGLDTIRKLLADREYAPPQKTDQWFHVKNQFYRPPQFIAKGLAWFYGVPDVNTVQQLDALVLGNHMSRSVANNFKPILDVMARLRFKLHLDREGEKDFVYVAAATRDAEIARINGLVTTTKEERDLRTRLQQGTLLTAQERADLVAVIPNLHYIMRLAAEFLREKEKVLGKRNNPFLA</sequence>
<dbReference type="AlphaFoldDB" id="A0AA37Q769"/>